<evidence type="ECO:0000313" key="5">
    <source>
        <dbReference type="EMBL" id="ATB28405.1"/>
    </source>
</evidence>
<dbReference type="Gene3D" id="3.40.50.720">
    <property type="entry name" value="NAD(P)-binding Rossmann-like Domain"/>
    <property type="match status" value="1"/>
</dbReference>
<dbReference type="PANTHER" id="PTHR44196">
    <property type="entry name" value="DEHYDROGENASE/REDUCTASE SDR FAMILY MEMBER 7B"/>
    <property type="match status" value="1"/>
</dbReference>
<keyword evidence="2" id="KW-0560">Oxidoreductase</keyword>
<dbReference type="GO" id="GO:0016491">
    <property type="term" value="F:oxidoreductase activity"/>
    <property type="evidence" value="ECO:0007669"/>
    <property type="project" value="UniProtKB-KW"/>
</dbReference>
<evidence type="ECO:0000313" key="6">
    <source>
        <dbReference type="Proteomes" id="UP000217289"/>
    </source>
</evidence>
<dbReference type="EMBL" id="CP022163">
    <property type="protein sequence ID" value="ATB28405.1"/>
    <property type="molecule type" value="Genomic_DNA"/>
</dbReference>
<name>A0A250I9I4_9BACT</name>
<keyword evidence="6" id="KW-1185">Reference proteome</keyword>
<reference evidence="5 6" key="1">
    <citation type="submission" date="2017-06" db="EMBL/GenBank/DDBJ databases">
        <authorList>
            <person name="Kim H.J."/>
            <person name="Triplett B.A."/>
        </authorList>
    </citation>
    <scope>NUCLEOTIDE SEQUENCE [LARGE SCALE GENOMIC DNA]</scope>
    <source>
        <strain evidence="5 6">DSM 14713</strain>
    </source>
</reference>
<dbReference type="SMART" id="SM00822">
    <property type="entry name" value="PKS_KR"/>
    <property type="match status" value="1"/>
</dbReference>
<dbReference type="RefSeq" id="WP_095977090.1">
    <property type="nucleotide sequence ID" value="NZ_CP022163.1"/>
</dbReference>
<dbReference type="GO" id="GO:0016020">
    <property type="term" value="C:membrane"/>
    <property type="evidence" value="ECO:0007669"/>
    <property type="project" value="TreeGrafter"/>
</dbReference>
<proteinExistence type="inferred from homology"/>
<dbReference type="PRINTS" id="PR00081">
    <property type="entry name" value="GDHRDH"/>
</dbReference>
<evidence type="ECO:0000259" key="4">
    <source>
        <dbReference type="SMART" id="SM00822"/>
    </source>
</evidence>
<protein>
    <submittedName>
        <fullName evidence="5">Short-chain dehydrogenase</fullName>
    </submittedName>
</protein>
<dbReference type="PRINTS" id="PR00080">
    <property type="entry name" value="SDRFAMILY"/>
</dbReference>
<dbReference type="Proteomes" id="UP000217289">
    <property type="component" value="Chromosome"/>
</dbReference>
<dbReference type="PANTHER" id="PTHR44196:SF1">
    <property type="entry name" value="DEHYDROGENASE_REDUCTASE SDR FAMILY MEMBER 7B"/>
    <property type="match status" value="1"/>
</dbReference>
<accession>A0A250I9I4</accession>
<sequence length="270" mass="29049">MASMKEQTVVITGASSGIGEELAVALAARGARVVLAARDEVALHRVRERCERAGGRALVVPTDVGEPEACRLLVARALEVFGGIDALVNNAGVTMRGFFEEVTDLSLFERLMRVNYLGSVYCTHHALPHLKARRGLLVAVSSLTGKCGVPGRSGYAATKHAMQGFFDSLRIELRGSGVDVLVVCPGFVATPIRARALGPDGTVGHGDIFEVKGKRIMDAATCAALILRAMERRERELLMIPVPRVMLALRALLPGVVDRIASRMMEPKQR</sequence>
<dbReference type="InterPro" id="IPR036291">
    <property type="entry name" value="NAD(P)-bd_dom_sf"/>
</dbReference>
<dbReference type="InterPro" id="IPR020904">
    <property type="entry name" value="Sc_DH/Rdtase_CS"/>
</dbReference>
<dbReference type="SUPFAM" id="SSF51735">
    <property type="entry name" value="NAD(P)-binding Rossmann-fold domains"/>
    <property type="match status" value="1"/>
</dbReference>
<organism evidence="5 6">
    <name type="scientific">Melittangium boletus DSM 14713</name>
    <dbReference type="NCBI Taxonomy" id="1294270"/>
    <lineage>
        <taxon>Bacteria</taxon>
        <taxon>Pseudomonadati</taxon>
        <taxon>Myxococcota</taxon>
        <taxon>Myxococcia</taxon>
        <taxon>Myxococcales</taxon>
        <taxon>Cystobacterineae</taxon>
        <taxon>Archangiaceae</taxon>
        <taxon>Melittangium</taxon>
    </lineage>
</organism>
<evidence type="ECO:0000256" key="3">
    <source>
        <dbReference type="RuleBase" id="RU000363"/>
    </source>
</evidence>
<dbReference type="PROSITE" id="PS00061">
    <property type="entry name" value="ADH_SHORT"/>
    <property type="match status" value="1"/>
</dbReference>
<dbReference type="AlphaFoldDB" id="A0A250I9I4"/>
<dbReference type="KEGG" id="mbd:MEBOL_001852"/>
<comment type="similarity">
    <text evidence="1 3">Belongs to the short-chain dehydrogenases/reductases (SDR) family.</text>
</comment>
<evidence type="ECO:0000256" key="2">
    <source>
        <dbReference type="ARBA" id="ARBA00023002"/>
    </source>
</evidence>
<gene>
    <name evidence="5" type="ORF">MEBOL_001852</name>
</gene>
<feature type="domain" description="Ketoreductase" evidence="4">
    <location>
        <begin position="7"/>
        <end position="195"/>
    </location>
</feature>
<dbReference type="InterPro" id="IPR057326">
    <property type="entry name" value="KR_dom"/>
</dbReference>
<dbReference type="Pfam" id="PF00106">
    <property type="entry name" value="adh_short"/>
    <property type="match status" value="1"/>
</dbReference>
<evidence type="ECO:0000256" key="1">
    <source>
        <dbReference type="ARBA" id="ARBA00006484"/>
    </source>
</evidence>
<dbReference type="InterPro" id="IPR002347">
    <property type="entry name" value="SDR_fam"/>
</dbReference>
<dbReference type="NCBIfam" id="NF004825">
    <property type="entry name" value="PRK06181.1"/>
    <property type="match status" value="1"/>
</dbReference>
<dbReference type="OrthoDB" id="9790266at2"/>